<dbReference type="PRINTS" id="PR00617">
    <property type="entry name" value="COPPERFIST"/>
</dbReference>
<feature type="compositionally biased region" description="Polar residues" evidence="8">
    <location>
        <begin position="548"/>
        <end position="568"/>
    </location>
</feature>
<dbReference type="InterPro" id="IPR051763">
    <property type="entry name" value="Copper_Homeo_Regul"/>
</dbReference>
<evidence type="ECO:0000256" key="5">
    <source>
        <dbReference type="ARBA" id="ARBA00023015"/>
    </source>
</evidence>
<dbReference type="InterPro" id="IPR036395">
    <property type="entry name" value="Cu_fist_DNA-bd_dom_sf"/>
</dbReference>
<dbReference type="SMART" id="SM00412">
    <property type="entry name" value="Cu_FIST"/>
    <property type="match status" value="1"/>
</dbReference>
<evidence type="ECO:0000256" key="4">
    <source>
        <dbReference type="ARBA" id="ARBA00023008"/>
    </source>
</evidence>
<evidence type="ECO:0000259" key="9">
    <source>
        <dbReference type="PROSITE" id="PS50073"/>
    </source>
</evidence>
<evidence type="ECO:0000256" key="6">
    <source>
        <dbReference type="ARBA" id="ARBA00023163"/>
    </source>
</evidence>
<dbReference type="InterPro" id="IPR001083">
    <property type="entry name" value="Cu_fist_DNA-bd_dom"/>
</dbReference>
<comment type="subcellular location">
    <subcellularLocation>
        <location evidence="1">Nucleus</location>
    </subcellularLocation>
</comment>
<evidence type="ECO:0000256" key="2">
    <source>
        <dbReference type="ARBA" id="ARBA00022723"/>
    </source>
</evidence>
<keyword evidence="3" id="KW-0862">Zinc</keyword>
<dbReference type="SMART" id="SM01090">
    <property type="entry name" value="Copper-fist"/>
    <property type="match status" value="1"/>
</dbReference>
<proteinExistence type="predicted"/>
<feature type="domain" description="Copper-fist" evidence="9">
    <location>
        <begin position="1"/>
        <end position="40"/>
    </location>
</feature>
<evidence type="ECO:0000313" key="10">
    <source>
        <dbReference type="EMBL" id="KAK7466466.1"/>
    </source>
</evidence>
<dbReference type="PROSITE" id="PS50073">
    <property type="entry name" value="COPPER_FIST_2"/>
    <property type="match status" value="1"/>
</dbReference>
<evidence type="ECO:0000256" key="8">
    <source>
        <dbReference type="SAM" id="MobiDB-lite"/>
    </source>
</evidence>
<dbReference type="Gene3D" id="3.90.430.10">
    <property type="entry name" value="Copper fist DNA-binding domain"/>
    <property type="match status" value="1"/>
</dbReference>
<sequence>MVLISSKKYACETCIKGHRSSSCQHTDRPLYEIKKKGRPVTQCEHCRELRKTKQVHVKCICQKTDGAGTSTASSSGKKGVSKMLESAAFPDGLPEALEASVALQLLSEGTSSDSDHVGCSCKTNGECNCCTPRKSAPRSRKKEASPPTRPPTADDPPPNPGSEFPALDHKQSSHVLSRIAELRPVLPKPARRTGDVFMDGPLHDPSSSGIGSNRHHVHELYSPYGRAYDNTHPNGHSHAYHQQSHQLQLDIPNYTSAPSLPHDIRDSEYLPTQNFNFVAAGQSSHSPDPGSAPAVNDAWNTFQQYGVLCGCGDACACPNCFTHRGANNPVTTPNNTPTNSPSHVPRSSCVNPDACGACIECLMFPSTFSFSATPNADGVNDIGNNDGSVSDIDQWLASLPQTALDSFMAGPVPVFQLPPASELDDRIRSRRESPGCQCPPGLCECNNCDGGCQPPTFPARRIDEQRPPFSAALGNDYPSNGPIYAEYNPQMDQLRMDMGASSSQWEAVDTDNDFEFWNSSTQAIDQMVAMKRTRSASSSSEASSRFSTDQPVSVFSDGQASRHSSQESLHGRRGMGFNQSVGLPEYY</sequence>
<evidence type="ECO:0000256" key="1">
    <source>
        <dbReference type="ARBA" id="ARBA00004123"/>
    </source>
</evidence>
<gene>
    <name evidence="10" type="primary">CUP2_2</name>
    <name evidence="10" type="ORF">VKT23_005187</name>
</gene>
<keyword evidence="5" id="KW-0805">Transcription regulation</keyword>
<keyword evidence="7" id="KW-0539">Nucleus</keyword>
<keyword evidence="6" id="KW-0804">Transcription</keyword>
<protein>
    <submittedName>
        <fullName evidence="10">Copper-binding transcription factor</fullName>
    </submittedName>
</protein>
<dbReference type="PANTHER" id="PTHR28088">
    <property type="entry name" value="TRANSCRIPTIONAL ACTIVATOR HAA1-RELATED"/>
    <property type="match status" value="1"/>
</dbReference>
<feature type="compositionally biased region" description="Pro residues" evidence="8">
    <location>
        <begin position="147"/>
        <end position="160"/>
    </location>
</feature>
<feature type="region of interest" description="Disordered" evidence="8">
    <location>
        <begin position="535"/>
        <end position="576"/>
    </location>
</feature>
<keyword evidence="2" id="KW-0479">Metal-binding</keyword>
<accession>A0ABR1JT90</accession>
<reference evidence="10 11" key="1">
    <citation type="submission" date="2024-01" db="EMBL/GenBank/DDBJ databases">
        <title>A draft genome for the cacao thread blight pathogen Marasmiellus scandens.</title>
        <authorList>
            <person name="Baruah I.K."/>
            <person name="Leung J."/>
            <person name="Bukari Y."/>
            <person name="Amoako-Attah I."/>
            <person name="Meinhardt L.W."/>
            <person name="Bailey B.A."/>
            <person name="Cohen S.P."/>
        </authorList>
    </citation>
    <scope>NUCLEOTIDE SEQUENCE [LARGE SCALE GENOMIC DNA]</scope>
    <source>
        <strain evidence="10 11">GH-19</strain>
    </source>
</reference>
<dbReference type="PANTHER" id="PTHR28088:SF5">
    <property type="entry name" value="TRANSCRIPTIONAL ACTIVATOR HAA1-RELATED"/>
    <property type="match status" value="1"/>
</dbReference>
<dbReference type="EMBL" id="JBANRG010000005">
    <property type="protein sequence ID" value="KAK7466466.1"/>
    <property type="molecule type" value="Genomic_DNA"/>
</dbReference>
<evidence type="ECO:0000256" key="3">
    <source>
        <dbReference type="ARBA" id="ARBA00022833"/>
    </source>
</evidence>
<comment type="caution">
    <text evidence="10">The sequence shown here is derived from an EMBL/GenBank/DDBJ whole genome shotgun (WGS) entry which is preliminary data.</text>
</comment>
<evidence type="ECO:0000256" key="7">
    <source>
        <dbReference type="ARBA" id="ARBA00023242"/>
    </source>
</evidence>
<organism evidence="10 11">
    <name type="scientific">Marasmiellus scandens</name>
    <dbReference type="NCBI Taxonomy" id="2682957"/>
    <lineage>
        <taxon>Eukaryota</taxon>
        <taxon>Fungi</taxon>
        <taxon>Dikarya</taxon>
        <taxon>Basidiomycota</taxon>
        <taxon>Agaricomycotina</taxon>
        <taxon>Agaricomycetes</taxon>
        <taxon>Agaricomycetidae</taxon>
        <taxon>Agaricales</taxon>
        <taxon>Marasmiineae</taxon>
        <taxon>Omphalotaceae</taxon>
        <taxon>Marasmiellus</taxon>
    </lineage>
</organism>
<feature type="region of interest" description="Disordered" evidence="8">
    <location>
        <begin position="186"/>
        <end position="245"/>
    </location>
</feature>
<evidence type="ECO:0000313" key="11">
    <source>
        <dbReference type="Proteomes" id="UP001498398"/>
    </source>
</evidence>
<feature type="compositionally biased region" description="Low complexity" evidence="8">
    <location>
        <begin position="535"/>
        <end position="547"/>
    </location>
</feature>
<dbReference type="Proteomes" id="UP001498398">
    <property type="component" value="Unassembled WGS sequence"/>
</dbReference>
<name>A0ABR1JT90_9AGAR</name>
<dbReference type="PROSITE" id="PS01119">
    <property type="entry name" value="COPPER_FIST_1"/>
    <property type="match status" value="1"/>
</dbReference>
<dbReference type="Pfam" id="PF00649">
    <property type="entry name" value="Copper-fist"/>
    <property type="match status" value="1"/>
</dbReference>
<keyword evidence="11" id="KW-1185">Reference proteome</keyword>
<keyword evidence="4" id="KW-0186">Copper</keyword>
<dbReference type="SUPFAM" id="SSF57879">
    <property type="entry name" value="Zinc domain conserved in yeast copper-regulated transcription factors"/>
    <property type="match status" value="1"/>
</dbReference>
<feature type="region of interest" description="Disordered" evidence="8">
    <location>
        <begin position="131"/>
        <end position="174"/>
    </location>
</feature>